<dbReference type="InterPro" id="IPR007284">
    <property type="entry name" value="Ground-like_dom"/>
</dbReference>
<evidence type="ECO:0000313" key="3">
    <source>
        <dbReference type="EMBL" id="CAI5453557.1"/>
    </source>
</evidence>
<organism evidence="3 4">
    <name type="scientific">Caenorhabditis angaria</name>
    <dbReference type="NCBI Taxonomy" id="860376"/>
    <lineage>
        <taxon>Eukaryota</taxon>
        <taxon>Metazoa</taxon>
        <taxon>Ecdysozoa</taxon>
        <taxon>Nematoda</taxon>
        <taxon>Chromadorea</taxon>
        <taxon>Rhabditida</taxon>
        <taxon>Rhabditina</taxon>
        <taxon>Rhabditomorpha</taxon>
        <taxon>Rhabditoidea</taxon>
        <taxon>Rhabditidae</taxon>
        <taxon>Peloderinae</taxon>
        <taxon>Caenorhabditis</taxon>
    </lineage>
</organism>
<sequence>MKLLSFFSFYFFAPIWAACNIGPCQVQYYQQPVAVHPPTQIYQQPQPQPQLQLQYATVTPPTTQVQYYYPGAYLNAYPVAPKTTVLTTQVDKDVNVLPAKMTYDDFEKELDKLQKSTTTTIIKTEEDPFTNDTNIGDLKASLAILNETTPTPSTQKTITYIREGPMPLPYRPVLPTQTQTQQQFVIPQGCLPVAQQYLRQYYIPQQTYVTAPQPQPRPQLSITPPPINDCCGKCGAACKYRTKKSSVMALASKIFDAAQWMPRRDEDSEDEPKDPKCNSEKLRDIMMRHITRTVSLSKRLIQKNAESELGGLFSVFCSTDDFSYVARSDTFCQLQKNEILCYAFKHQ</sequence>
<feature type="signal peptide" evidence="1">
    <location>
        <begin position="1"/>
        <end position="17"/>
    </location>
</feature>
<accession>A0A9P1IYG5</accession>
<feature type="chain" id="PRO_5040516900" description="Ground-like domain-containing protein" evidence="1">
    <location>
        <begin position="18"/>
        <end position="347"/>
    </location>
</feature>
<proteinExistence type="predicted"/>
<name>A0A9P1IYG5_9PELO</name>
<keyword evidence="1" id="KW-0732">Signal</keyword>
<feature type="domain" description="Ground-like" evidence="2">
    <location>
        <begin position="274"/>
        <end position="344"/>
    </location>
</feature>
<dbReference type="PROSITE" id="PS51257">
    <property type="entry name" value="PROKAR_LIPOPROTEIN"/>
    <property type="match status" value="1"/>
</dbReference>
<evidence type="ECO:0000313" key="4">
    <source>
        <dbReference type="Proteomes" id="UP001152747"/>
    </source>
</evidence>
<dbReference type="Proteomes" id="UP001152747">
    <property type="component" value="Unassembled WGS sequence"/>
</dbReference>
<reference evidence="3" key="1">
    <citation type="submission" date="2022-11" db="EMBL/GenBank/DDBJ databases">
        <authorList>
            <person name="Kikuchi T."/>
        </authorList>
    </citation>
    <scope>NUCLEOTIDE SEQUENCE</scope>
    <source>
        <strain evidence="3">PS1010</strain>
    </source>
</reference>
<dbReference type="Pfam" id="PF04155">
    <property type="entry name" value="Ground-like"/>
    <property type="match status" value="1"/>
</dbReference>
<dbReference type="OrthoDB" id="5819427at2759"/>
<evidence type="ECO:0000259" key="2">
    <source>
        <dbReference type="Pfam" id="PF04155"/>
    </source>
</evidence>
<evidence type="ECO:0000256" key="1">
    <source>
        <dbReference type="SAM" id="SignalP"/>
    </source>
</evidence>
<gene>
    <name evidence="3" type="ORF">CAMP_LOCUS16194</name>
</gene>
<keyword evidence="4" id="KW-1185">Reference proteome</keyword>
<comment type="caution">
    <text evidence="3">The sequence shown here is derived from an EMBL/GenBank/DDBJ whole genome shotgun (WGS) entry which is preliminary data.</text>
</comment>
<dbReference type="AlphaFoldDB" id="A0A9P1IYG5"/>
<protein>
    <recommendedName>
        <fullName evidence="2">Ground-like domain-containing protein</fullName>
    </recommendedName>
</protein>
<dbReference type="EMBL" id="CANHGI010000005">
    <property type="protein sequence ID" value="CAI5453557.1"/>
    <property type="molecule type" value="Genomic_DNA"/>
</dbReference>